<gene>
    <name evidence="1" type="ORF">CLV30_11575</name>
</gene>
<dbReference type="EMBL" id="PYGE01000015">
    <property type="protein sequence ID" value="PSL01139.1"/>
    <property type="molecule type" value="Genomic_DNA"/>
</dbReference>
<protein>
    <recommendedName>
        <fullName evidence="3">Ferritin-like protein</fullName>
    </recommendedName>
</protein>
<reference evidence="1 2" key="1">
    <citation type="submission" date="2018-03" db="EMBL/GenBank/DDBJ databases">
        <title>Genomic Encyclopedia of Archaeal and Bacterial Type Strains, Phase II (KMG-II): from individual species to whole genera.</title>
        <authorList>
            <person name="Goeker M."/>
        </authorList>
    </citation>
    <scope>NUCLEOTIDE SEQUENCE [LARGE SCALE GENOMIC DNA]</scope>
    <source>
        <strain evidence="1 2">DSM 45211</strain>
    </source>
</reference>
<accession>A0A2P8DV96</accession>
<evidence type="ECO:0000313" key="2">
    <source>
        <dbReference type="Proteomes" id="UP000243528"/>
    </source>
</evidence>
<keyword evidence="2" id="KW-1185">Reference proteome</keyword>
<dbReference type="Proteomes" id="UP000243528">
    <property type="component" value="Unassembled WGS sequence"/>
</dbReference>
<dbReference type="AlphaFoldDB" id="A0A2P8DV96"/>
<organism evidence="1 2">
    <name type="scientific">Haloactinopolyspora alba</name>
    <dbReference type="NCBI Taxonomy" id="648780"/>
    <lineage>
        <taxon>Bacteria</taxon>
        <taxon>Bacillati</taxon>
        <taxon>Actinomycetota</taxon>
        <taxon>Actinomycetes</taxon>
        <taxon>Jiangellales</taxon>
        <taxon>Jiangellaceae</taxon>
        <taxon>Haloactinopolyspora</taxon>
    </lineage>
</organism>
<sequence length="184" mass="18290">MAAAAGGCRGATGYGVPVSEVVDGRRRRLLVAAAAVPLAGAVPAACGADSAAKTAPGSRARLDADVKVRWRAVRAERVLLRLHRATVESHPDLADTLAPLTARHEEHLATLESGGPLPYGTTGLPAADVPGDAAAALDAVVEAEAAAGRARVQDCAAATGPRLAALLASVAACESGHAAVLESG</sequence>
<name>A0A2P8DV96_9ACTN</name>
<evidence type="ECO:0000313" key="1">
    <source>
        <dbReference type="EMBL" id="PSL01139.1"/>
    </source>
</evidence>
<evidence type="ECO:0008006" key="3">
    <source>
        <dbReference type="Google" id="ProtNLM"/>
    </source>
</evidence>
<comment type="caution">
    <text evidence="1">The sequence shown here is derived from an EMBL/GenBank/DDBJ whole genome shotgun (WGS) entry which is preliminary data.</text>
</comment>
<proteinExistence type="predicted"/>